<dbReference type="GO" id="GO:0004555">
    <property type="term" value="F:alpha,alpha-trehalase activity"/>
    <property type="evidence" value="ECO:0007669"/>
    <property type="project" value="InterPro"/>
</dbReference>
<dbReference type="RefSeq" id="WP_245824915.1">
    <property type="nucleotide sequence ID" value="NZ_BJXS01000001.1"/>
</dbReference>
<feature type="compositionally biased region" description="Polar residues" evidence="3">
    <location>
        <begin position="167"/>
        <end position="180"/>
    </location>
</feature>
<evidence type="ECO:0000256" key="1">
    <source>
        <dbReference type="ARBA" id="ARBA00022801"/>
    </source>
</evidence>
<accession>A0A1U9KSN7</accession>
<evidence type="ECO:0000313" key="6">
    <source>
        <dbReference type="Proteomes" id="UP000188604"/>
    </source>
</evidence>
<feature type="compositionally biased region" description="Polar residues" evidence="3">
    <location>
        <begin position="727"/>
        <end position="736"/>
    </location>
</feature>
<keyword evidence="4" id="KW-0732">Signal</keyword>
<dbReference type="InterPro" id="IPR012341">
    <property type="entry name" value="6hp_glycosidase-like_sf"/>
</dbReference>
<dbReference type="AlphaFoldDB" id="A0A1U9KSN7"/>
<dbReference type="PANTHER" id="PTHR23403:SF8">
    <property type="entry name" value="CYTOPLASMIC TREHALASE"/>
    <property type="match status" value="1"/>
</dbReference>
<dbReference type="NCBIfam" id="NF009773">
    <property type="entry name" value="PRK13270.1"/>
    <property type="match status" value="1"/>
</dbReference>
<reference evidence="5 6" key="1">
    <citation type="submission" date="2016-03" db="EMBL/GenBank/DDBJ databases">
        <title>Acetic acid bacteria sequencing.</title>
        <authorList>
            <person name="Brandt J."/>
            <person name="Jakob F."/>
            <person name="Vogel R.F."/>
        </authorList>
    </citation>
    <scope>NUCLEOTIDE SEQUENCE [LARGE SCALE GENOMIC DNA]</scope>
    <source>
        <strain evidence="5 6">NBRC 101099</strain>
    </source>
</reference>
<dbReference type="GO" id="GO:0005993">
    <property type="term" value="P:trehalose catabolic process"/>
    <property type="evidence" value="ECO:0007669"/>
    <property type="project" value="TreeGrafter"/>
</dbReference>
<feature type="compositionally biased region" description="Low complexity" evidence="3">
    <location>
        <begin position="97"/>
        <end position="116"/>
    </location>
</feature>
<feature type="compositionally biased region" description="Polar residues" evidence="3">
    <location>
        <begin position="31"/>
        <end position="43"/>
    </location>
</feature>
<protein>
    <submittedName>
        <fullName evidence="5">Uncharacterized protein</fullName>
    </submittedName>
</protein>
<keyword evidence="2" id="KW-0326">Glycosidase</keyword>
<dbReference type="Proteomes" id="UP000188604">
    <property type="component" value="Chromosome"/>
</dbReference>
<name>A0A1U9KSN7_9PROT</name>
<evidence type="ECO:0000256" key="2">
    <source>
        <dbReference type="ARBA" id="ARBA00023295"/>
    </source>
</evidence>
<feature type="signal peptide" evidence="4">
    <location>
        <begin position="1"/>
        <end position="21"/>
    </location>
</feature>
<keyword evidence="1" id="KW-0378">Hydrolase</keyword>
<dbReference type="PROSITE" id="PS00928">
    <property type="entry name" value="TREHALASE_2"/>
    <property type="match status" value="1"/>
</dbReference>
<feature type="chain" id="PRO_5043971750" evidence="4">
    <location>
        <begin position="22"/>
        <end position="754"/>
    </location>
</feature>
<keyword evidence="6" id="KW-1185">Reference proteome</keyword>
<sequence>MTMRPRKLTVLLLSVSSLAIASVDPLRAQTVQPAPSSQFTPTEQSERHPVAALAPVPPATPSPAAKDKPAGAAGGTLPGKPDPASNSENDGKESQRAVPAPSAAGDGADGKPAAPSVASETKGDGKATAPAGQPVAPASSPDGSRQGAANDNAPQVGKSAPDDHADTNATRQAQGRPQQYTVASEAAVGMRLRNVPQDLRSPSIALDGLFAAIGGAHIFPDFKTAADATPDAAPTTLVQEWRAAQKQPNFDLKAFVNAHFTPSPVAEVSYKHNANENIFDYIDGMWGVLTRGPDKPVAYSSRLPLPYLYVVPGGRFSELYYWDSYFTMIGLYESGRFDLMRDMVKDMASQLDRYAHIPNGTRTYYLSRSEPPFFALMVDLLANHDGQGVYTTFLPELQREYDYWMDGAGNLAPGHAYRHVVRLADGTLLNRHWDDLDTPRDESYPEDVATANSARRPPEEVYRDLRAGGETGWDFSSRWLSDGHDMASIHTTDIATIEVNCLVAHLEQTLAHAYALSGDNKRSGEYDHLAAARIDAVRRLMWSADRQAFFDYDWKAQRQTTVLSAATVVPLFLHMATQAQADGVAATVQGTLLKAGGIMATDRHSGQQWDAPNGWAPLEWMAIKGFKTYGNDRLAEDIAQRWMTRVIATYEKSGVLLEKYDVEATTISPTGGGGGGEYPMQIGFGWTNGTLLGLMNGYPAVADRILKRNPLANQPTVQALPPVDAYSVSNPANNGEQKGKTVSDPATPPSVEHH</sequence>
<dbReference type="NCBIfam" id="NF009774">
    <property type="entry name" value="PRK13271.1"/>
    <property type="match status" value="1"/>
</dbReference>
<feature type="region of interest" description="Disordered" evidence="3">
    <location>
        <begin position="722"/>
        <end position="754"/>
    </location>
</feature>
<dbReference type="PANTHER" id="PTHR23403">
    <property type="entry name" value="TREHALASE"/>
    <property type="match status" value="1"/>
</dbReference>
<feature type="compositionally biased region" description="Polar residues" evidence="3">
    <location>
        <begin position="141"/>
        <end position="153"/>
    </location>
</feature>
<proteinExistence type="predicted"/>
<feature type="region of interest" description="Disordered" evidence="3">
    <location>
        <begin position="31"/>
        <end position="180"/>
    </location>
</feature>
<dbReference type="PROSITE" id="PS00927">
    <property type="entry name" value="TREHALASE_1"/>
    <property type="match status" value="1"/>
</dbReference>
<dbReference type="KEGG" id="nch:A0U93_13330"/>
<gene>
    <name evidence="5" type="ORF">A0U93_13330</name>
</gene>
<evidence type="ECO:0000313" key="5">
    <source>
        <dbReference type="EMBL" id="AQS88737.1"/>
    </source>
</evidence>
<dbReference type="STRING" id="320497.A0U93_13330"/>
<evidence type="ECO:0000256" key="4">
    <source>
        <dbReference type="SAM" id="SignalP"/>
    </source>
</evidence>
<dbReference type="InterPro" id="IPR001661">
    <property type="entry name" value="Glyco_hydro_37"/>
</dbReference>
<dbReference type="PRINTS" id="PR00744">
    <property type="entry name" value="GLHYDRLASE37"/>
</dbReference>
<dbReference type="InterPro" id="IPR018232">
    <property type="entry name" value="Glyco_hydro_37_CS"/>
</dbReference>
<dbReference type="EMBL" id="CP014691">
    <property type="protein sequence ID" value="AQS88737.1"/>
    <property type="molecule type" value="Genomic_DNA"/>
</dbReference>
<dbReference type="SUPFAM" id="SSF48208">
    <property type="entry name" value="Six-hairpin glycosidases"/>
    <property type="match status" value="1"/>
</dbReference>
<dbReference type="InterPro" id="IPR008928">
    <property type="entry name" value="6-hairpin_glycosidase_sf"/>
</dbReference>
<organism evidence="5 6">
    <name type="scientific">Neoasaia chiangmaiensis</name>
    <dbReference type="NCBI Taxonomy" id="320497"/>
    <lineage>
        <taxon>Bacteria</taxon>
        <taxon>Pseudomonadati</taxon>
        <taxon>Pseudomonadota</taxon>
        <taxon>Alphaproteobacteria</taxon>
        <taxon>Acetobacterales</taxon>
        <taxon>Acetobacteraceae</taxon>
        <taxon>Neoasaia</taxon>
    </lineage>
</organism>
<dbReference type="Gene3D" id="1.50.10.10">
    <property type="match status" value="1"/>
</dbReference>
<dbReference type="Pfam" id="PF01204">
    <property type="entry name" value="Trehalase"/>
    <property type="match status" value="1"/>
</dbReference>
<evidence type="ECO:0000256" key="3">
    <source>
        <dbReference type="SAM" id="MobiDB-lite"/>
    </source>
</evidence>